<reference evidence="2" key="1">
    <citation type="journal article" date="2019" name="Int. J. Syst. Evol. Microbiol.">
        <title>The Global Catalogue of Microorganisms (GCM) 10K type strain sequencing project: providing services to taxonomists for standard genome sequencing and annotation.</title>
        <authorList>
            <consortium name="The Broad Institute Genomics Platform"/>
            <consortium name="The Broad Institute Genome Sequencing Center for Infectious Disease"/>
            <person name="Wu L."/>
            <person name="Ma J."/>
        </authorList>
    </citation>
    <scope>NUCLEOTIDE SEQUENCE [LARGE SCALE GENOMIC DNA]</scope>
    <source>
        <strain evidence="2">JCM 18657</strain>
    </source>
</reference>
<evidence type="ECO:0000313" key="2">
    <source>
        <dbReference type="Proteomes" id="UP001596528"/>
    </source>
</evidence>
<evidence type="ECO:0000313" key="1">
    <source>
        <dbReference type="EMBL" id="MFC7751606.1"/>
    </source>
</evidence>
<keyword evidence="2" id="KW-1185">Reference proteome</keyword>
<sequence>MYTNGQRLYDDKHFMDHLDHEVPIQIYLDGKHKDIGFVERVSEHFVRVNNTYYNRSMYWFVSRPGY</sequence>
<organism evidence="1 2">
    <name type="scientific">Paenibacillus thermoaerophilus</name>
    <dbReference type="NCBI Taxonomy" id="1215385"/>
    <lineage>
        <taxon>Bacteria</taxon>
        <taxon>Bacillati</taxon>
        <taxon>Bacillota</taxon>
        <taxon>Bacilli</taxon>
        <taxon>Bacillales</taxon>
        <taxon>Paenibacillaceae</taxon>
        <taxon>Paenibacillus</taxon>
    </lineage>
</organism>
<dbReference type="RefSeq" id="WP_138790837.1">
    <property type="nucleotide sequence ID" value="NZ_JBHTGQ010000051.1"/>
</dbReference>
<proteinExistence type="predicted"/>
<evidence type="ECO:0008006" key="3">
    <source>
        <dbReference type="Google" id="ProtNLM"/>
    </source>
</evidence>
<protein>
    <recommendedName>
        <fullName evidence="3">Transposase</fullName>
    </recommendedName>
</protein>
<dbReference type="EMBL" id="JBHTGQ010000051">
    <property type="protein sequence ID" value="MFC7751606.1"/>
    <property type="molecule type" value="Genomic_DNA"/>
</dbReference>
<name>A0ABW2V659_9BACL</name>
<accession>A0ABW2V659</accession>
<comment type="caution">
    <text evidence="1">The sequence shown here is derived from an EMBL/GenBank/DDBJ whole genome shotgun (WGS) entry which is preliminary data.</text>
</comment>
<gene>
    <name evidence="1" type="ORF">ACFQWB_16955</name>
</gene>
<dbReference type="Proteomes" id="UP001596528">
    <property type="component" value="Unassembled WGS sequence"/>
</dbReference>